<dbReference type="Gene3D" id="3.30.70.270">
    <property type="match status" value="1"/>
</dbReference>
<proteinExistence type="inferred from homology"/>
<dbReference type="PROSITE" id="PS50173">
    <property type="entry name" value="UMUC"/>
    <property type="match status" value="1"/>
</dbReference>
<evidence type="ECO:0000256" key="1">
    <source>
        <dbReference type="ARBA" id="ARBA00010945"/>
    </source>
</evidence>
<dbReference type="CDD" id="cd01700">
    <property type="entry name" value="PolY_Pol_V_umuC"/>
    <property type="match status" value="1"/>
</dbReference>
<dbReference type="PANTHER" id="PTHR11076:SF34">
    <property type="entry name" value="PROTEIN UMUC"/>
    <property type="match status" value="1"/>
</dbReference>
<gene>
    <name evidence="8" type="ORF">GCM10023081_15630</name>
</gene>
<sequence length="453" mass="48182">MFETHVSEAMGSEANASGAADGPALAAGERIALVDVNNFYVSCERVFDPRLEGRPVVVLSNNDGCVVSRSEEAKRLGIKTGAPWFQLAPQAQRWGLVARSSNYELYGDMSARVMEVLGRFGTWQEVYSIDESFLGVAGDEARLRTEGGRIRDAVRRLVGVPVCVGIAPTKTLAKFANHIAKRNPGMDGVCSLGSLPRGEAERIQSRVPVTGLWGVGPRTGKRLNALGIETVADLRAADPLAIRKRFSVVLQRTVLELNGTPCIPHAEERADKQQVMFSRSFAVPVSTLEEMDQVMAVYAQKGAARLAAEGMRAAVVSVSAGTSRFSAGVESAPAASVALPSPTQDPIVLTRAAVGAMRGRMVPGVPYVRAGVLFSGLSRADAAGEQAMLEPFAEERNESGIADVLGAVRAKFGEAAIGLGQGGLAEPAAWTMKREFSSPRYTTEWADLPVARA</sequence>
<keyword evidence="5" id="KW-0742">SOS response</keyword>
<keyword evidence="9" id="KW-1185">Reference proteome</keyword>
<dbReference type="EMBL" id="BAABEO010000009">
    <property type="protein sequence ID" value="GAA3678225.1"/>
    <property type="molecule type" value="Genomic_DNA"/>
</dbReference>
<evidence type="ECO:0000259" key="7">
    <source>
        <dbReference type="PROSITE" id="PS50173"/>
    </source>
</evidence>
<dbReference type="InterPro" id="IPR001126">
    <property type="entry name" value="UmuC"/>
</dbReference>
<name>A0ABP7C6N1_9MICC</name>
<comment type="function">
    <text evidence="6">Poorly processive, error-prone DNA polymerase involved in untargeted mutagenesis. Copies undamaged DNA at stalled replication forks, which arise in vivo from mismatched or misaligned primer ends. These misaligned primers can be extended by PolIV. Exhibits no 3'-5' exonuclease (proofreading) activity. May be involved in translesional synthesis, in conjunction with the beta clamp from PolIII.</text>
</comment>
<dbReference type="InterPro" id="IPR017961">
    <property type="entry name" value="DNA_pol_Y-fam_little_finger"/>
</dbReference>
<evidence type="ECO:0000313" key="9">
    <source>
        <dbReference type="Proteomes" id="UP001500752"/>
    </source>
</evidence>
<dbReference type="SUPFAM" id="SSF56672">
    <property type="entry name" value="DNA/RNA polymerases"/>
    <property type="match status" value="1"/>
</dbReference>
<evidence type="ECO:0000256" key="2">
    <source>
        <dbReference type="ARBA" id="ARBA00022763"/>
    </source>
</evidence>
<dbReference type="Pfam" id="PF11799">
    <property type="entry name" value="IMS_C"/>
    <property type="match status" value="1"/>
</dbReference>
<keyword evidence="3" id="KW-0741">SOS mutagenesis</keyword>
<keyword evidence="2" id="KW-0227">DNA damage</keyword>
<dbReference type="InterPro" id="IPR043502">
    <property type="entry name" value="DNA/RNA_pol_sf"/>
</dbReference>
<evidence type="ECO:0000256" key="6">
    <source>
        <dbReference type="ARBA" id="ARBA00025589"/>
    </source>
</evidence>
<evidence type="ECO:0000313" key="8">
    <source>
        <dbReference type="EMBL" id="GAA3678225.1"/>
    </source>
</evidence>
<protein>
    <submittedName>
        <fullName evidence="8">Y-family DNA polymerase</fullName>
    </submittedName>
</protein>
<comment type="caution">
    <text evidence="8">The sequence shown here is derived from an EMBL/GenBank/DDBJ whole genome shotgun (WGS) entry which is preliminary data.</text>
</comment>
<dbReference type="InterPro" id="IPR025188">
    <property type="entry name" value="DUF4113"/>
</dbReference>
<dbReference type="PANTHER" id="PTHR11076">
    <property type="entry name" value="DNA REPAIR POLYMERASE UMUC / TRANSFERASE FAMILY MEMBER"/>
    <property type="match status" value="1"/>
</dbReference>
<dbReference type="Proteomes" id="UP001500752">
    <property type="component" value="Unassembled WGS sequence"/>
</dbReference>
<evidence type="ECO:0000256" key="3">
    <source>
        <dbReference type="ARBA" id="ARBA00023199"/>
    </source>
</evidence>
<evidence type="ECO:0000256" key="5">
    <source>
        <dbReference type="ARBA" id="ARBA00023236"/>
    </source>
</evidence>
<dbReference type="Pfam" id="PF13438">
    <property type="entry name" value="DUF4113"/>
    <property type="match status" value="1"/>
</dbReference>
<reference evidence="9" key="1">
    <citation type="journal article" date="2019" name="Int. J. Syst. Evol. Microbiol.">
        <title>The Global Catalogue of Microorganisms (GCM) 10K type strain sequencing project: providing services to taxonomists for standard genome sequencing and annotation.</title>
        <authorList>
            <consortium name="The Broad Institute Genomics Platform"/>
            <consortium name="The Broad Institute Genome Sequencing Center for Infectious Disease"/>
            <person name="Wu L."/>
            <person name="Ma J."/>
        </authorList>
    </citation>
    <scope>NUCLEOTIDE SEQUENCE [LARGE SCALE GENOMIC DNA]</scope>
    <source>
        <strain evidence="9">JCM 30742</strain>
    </source>
</reference>
<organism evidence="8 9">
    <name type="scientific">Arthrobacter ginkgonis</name>
    <dbReference type="NCBI Taxonomy" id="1630594"/>
    <lineage>
        <taxon>Bacteria</taxon>
        <taxon>Bacillati</taxon>
        <taxon>Actinomycetota</taxon>
        <taxon>Actinomycetes</taxon>
        <taxon>Micrococcales</taxon>
        <taxon>Micrococcaceae</taxon>
        <taxon>Arthrobacter</taxon>
    </lineage>
</organism>
<accession>A0ABP7C6N1</accession>
<dbReference type="Pfam" id="PF00817">
    <property type="entry name" value="IMS"/>
    <property type="match status" value="1"/>
</dbReference>
<dbReference type="Gene3D" id="3.40.1170.60">
    <property type="match status" value="1"/>
</dbReference>
<keyword evidence="4" id="KW-0234">DNA repair</keyword>
<comment type="similarity">
    <text evidence="1">Belongs to the DNA polymerase type-Y family.</text>
</comment>
<dbReference type="InterPro" id="IPR050116">
    <property type="entry name" value="DNA_polymerase-Y"/>
</dbReference>
<dbReference type="InterPro" id="IPR043128">
    <property type="entry name" value="Rev_trsase/Diguanyl_cyclase"/>
</dbReference>
<evidence type="ECO:0000256" key="4">
    <source>
        <dbReference type="ARBA" id="ARBA00023204"/>
    </source>
</evidence>
<dbReference type="Gene3D" id="1.10.150.20">
    <property type="entry name" value="5' to 3' exonuclease, C-terminal subdomain"/>
    <property type="match status" value="1"/>
</dbReference>
<feature type="domain" description="UmuC" evidence="7">
    <location>
        <begin position="31"/>
        <end position="216"/>
    </location>
</feature>